<accession>A0ABP5FPV6</accession>
<dbReference type="Proteomes" id="UP001501461">
    <property type="component" value="Unassembled WGS sequence"/>
</dbReference>
<dbReference type="RefSeq" id="WP_343956164.1">
    <property type="nucleotide sequence ID" value="NZ_BAAAMN010000010.1"/>
</dbReference>
<reference evidence="4" key="1">
    <citation type="journal article" date="2019" name="Int. J. Syst. Evol. Microbiol.">
        <title>The Global Catalogue of Microorganisms (GCM) 10K type strain sequencing project: providing services to taxonomists for standard genome sequencing and annotation.</title>
        <authorList>
            <consortium name="The Broad Institute Genomics Platform"/>
            <consortium name="The Broad Institute Genome Sequencing Center for Infectious Disease"/>
            <person name="Wu L."/>
            <person name="Ma J."/>
        </authorList>
    </citation>
    <scope>NUCLEOTIDE SEQUENCE [LARGE SCALE GENOMIC DNA]</scope>
    <source>
        <strain evidence="4">JCM 13595</strain>
    </source>
</reference>
<keyword evidence="1" id="KW-0479">Metal-binding</keyword>
<dbReference type="Pfam" id="PF00903">
    <property type="entry name" value="Glyoxalase"/>
    <property type="match status" value="1"/>
</dbReference>
<dbReference type="EMBL" id="BAAAMN010000010">
    <property type="protein sequence ID" value="GAA2029352.1"/>
    <property type="molecule type" value="Genomic_DNA"/>
</dbReference>
<evidence type="ECO:0000259" key="2">
    <source>
        <dbReference type="PROSITE" id="PS51819"/>
    </source>
</evidence>
<dbReference type="InterPro" id="IPR029068">
    <property type="entry name" value="Glyas_Bleomycin-R_OHBP_Dase"/>
</dbReference>
<evidence type="ECO:0000256" key="1">
    <source>
        <dbReference type="ARBA" id="ARBA00022723"/>
    </source>
</evidence>
<dbReference type="SUPFAM" id="SSF54593">
    <property type="entry name" value="Glyoxalase/Bleomycin resistance protein/Dihydroxybiphenyl dioxygenase"/>
    <property type="match status" value="1"/>
</dbReference>
<comment type="caution">
    <text evidence="3">The sequence shown here is derived from an EMBL/GenBank/DDBJ whole genome shotgun (WGS) entry which is preliminary data.</text>
</comment>
<organism evidence="3 4">
    <name type="scientific">Yaniella flava</name>
    <dbReference type="NCBI Taxonomy" id="287930"/>
    <lineage>
        <taxon>Bacteria</taxon>
        <taxon>Bacillati</taxon>
        <taxon>Actinomycetota</taxon>
        <taxon>Actinomycetes</taxon>
        <taxon>Micrococcales</taxon>
        <taxon>Micrococcaceae</taxon>
        <taxon>Yaniella</taxon>
    </lineage>
</organism>
<gene>
    <name evidence="3" type="ORF">GCM10009720_06550</name>
</gene>
<dbReference type="InterPro" id="IPR051332">
    <property type="entry name" value="Fosfomycin_Res_Enzymes"/>
</dbReference>
<proteinExistence type="predicted"/>
<feature type="domain" description="VOC" evidence="2">
    <location>
        <begin position="153"/>
        <end position="274"/>
    </location>
</feature>
<sequence length="332" mass="38032">MAELENFDLAHISAVEILTPTFDESLWFFNELLAMREVERIGNSAYLRCWDEYETYSIKLTASNTNGVGRTMLRATSPEALERRVAAIEATGLGKGWREPEVGIGAWYEFEDPDGHEFGIYYDTTLYVVDDEDRPALKNQASRYPGRGVNARRLDHINYLASDVNAAGDFWESVMKSRETEQVELDEGGYAARWFRFAQKSYDVVYSDDWTGERGRFHHLAFATDTREDILKAADFFLEEGVYIEYGPYKHAINQTFFLYVWEPGGNRIEFANAGARLILNPDQPVVNWSEAERAKGQAWGMKTVPTFHTHGTPYVENQEEIDRDALAGIRR</sequence>
<evidence type="ECO:0000313" key="4">
    <source>
        <dbReference type="Proteomes" id="UP001501461"/>
    </source>
</evidence>
<dbReference type="PROSITE" id="PS51819">
    <property type="entry name" value="VOC"/>
    <property type="match status" value="2"/>
</dbReference>
<dbReference type="InterPro" id="IPR004360">
    <property type="entry name" value="Glyas_Fos-R_dOase_dom"/>
</dbReference>
<keyword evidence="4" id="KW-1185">Reference proteome</keyword>
<evidence type="ECO:0000313" key="3">
    <source>
        <dbReference type="EMBL" id="GAA2029352.1"/>
    </source>
</evidence>
<dbReference type="InterPro" id="IPR037523">
    <property type="entry name" value="VOC_core"/>
</dbReference>
<protein>
    <submittedName>
        <fullName evidence="3">Catechol 2,3-dioxygenase</fullName>
    </submittedName>
</protein>
<dbReference type="Gene3D" id="3.10.180.10">
    <property type="entry name" value="2,3-Dihydroxybiphenyl 1,2-Dioxygenase, domain 1"/>
    <property type="match status" value="2"/>
</dbReference>
<dbReference type="PANTHER" id="PTHR36113">
    <property type="entry name" value="LYASE, PUTATIVE-RELATED-RELATED"/>
    <property type="match status" value="1"/>
</dbReference>
<name>A0ABP5FPV6_9MICC</name>
<dbReference type="PANTHER" id="PTHR36113:SF6">
    <property type="entry name" value="FOSFOMYCIN RESISTANCE PROTEIN FOSX"/>
    <property type="match status" value="1"/>
</dbReference>
<feature type="domain" description="VOC" evidence="2">
    <location>
        <begin position="11"/>
        <end position="123"/>
    </location>
</feature>